<evidence type="ECO:0000256" key="1">
    <source>
        <dbReference type="SAM" id="Phobius"/>
    </source>
</evidence>
<sequence>MMNRHFPFVPDFDLPLCQVLLQVLHPALLVIPAQLISAFVSVVVVVLYQVLIVVQSVFLAALPQDLLDNHLA</sequence>
<keyword evidence="1" id="KW-0812">Transmembrane</keyword>
<gene>
    <name evidence="2" type="ORF">MGWOODY_Mmi1377</name>
</gene>
<dbReference type="EMBL" id="FAXC01000378">
    <property type="protein sequence ID" value="CUV10231.1"/>
    <property type="molecule type" value="Genomic_DNA"/>
</dbReference>
<dbReference type="AlphaFoldDB" id="A0A170QDD8"/>
<name>A0A170QDD8_9ZZZZ</name>
<organism evidence="2">
    <name type="scientific">hydrothermal vent metagenome</name>
    <dbReference type="NCBI Taxonomy" id="652676"/>
    <lineage>
        <taxon>unclassified sequences</taxon>
        <taxon>metagenomes</taxon>
        <taxon>ecological metagenomes</taxon>
    </lineage>
</organism>
<reference evidence="2" key="1">
    <citation type="submission" date="2015-10" db="EMBL/GenBank/DDBJ databases">
        <authorList>
            <person name="Gilbert D.G."/>
        </authorList>
    </citation>
    <scope>NUCLEOTIDE SEQUENCE</scope>
</reference>
<keyword evidence="1" id="KW-0472">Membrane</keyword>
<feature type="transmembrane region" description="Helical" evidence="1">
    <location>
        <begin position="38"/>
        <end position="62"/>
    </location>
</feature>
<protein>
    <submittedName>
        <fullName evidence="2">Uncharacterized protein</fullName>
    </submittedName>
</protein>
<evidence type="ECO:0000313" key="2">
    <source>
        <dbReference type="EMBL" id="CUV10231.1"/>
    </source>
</evidence>
<proteinExistence type="predicted"/>
<keyword evidence="1" id="KW-1133">Transmembrane helix</keyword>
<accession>A0A170QDD8</accession>